<dbReference type="STRING" id="84531.LA76x_4610"/>
<dbReference type="RefSeq" id="WP_082648033.1">
    <property type="nucleotide sequence ID" value="NZ_CP011129.1"/>
</dbReference>
<feature type="compositionally biased region" description="Basic and acidic residues" evidence="1">
    <location>
        <begin position="80"/>
        <end position="91"/>
    </location>
</feature>
<proteinExistence type="predicted"/>
<dbReference type="InterPro" id="IPR011055">
    <property type="entry name" value="Dup_hybrid_motif"/>
</dbReference>
<feature type="compositionally biased region" description="Low complexity" evidence="1">
    <location>
        <begin position="281"/>
        <end position="305"/>
    </location>
</feature>
<organism evidence="4 5">
    <name type="scientific">Lysobacter antibioticus</name>
    <dbReference type="NCBI Taxonomy" id="84531"/>
    <lineage>
        <taxon>Bacteria</taxon>
        <taxon>Pseudomonadati</taxon>
        <taxon>Pseudomonadota</taxon>
        <taxon>Gammaproteobacteria</taxon>
        <taxon>Lysobacterales</taxon>
        <taxon>Lysobacteraceae</taxon>
        <taxon>Lysobacter</taxon>
    </lineage>
</organism>
<keyword evidence="2" id="KW-0732">Signal</keyword>
<reference evidence="4 5" key="1">
    <citation type="journal article" date="2015" name="BMC Genomics">
        <title>Comparative genomics and metabolic profiling of the genus Lysobacter.</title>
        <authorList>
            <person name="de Bruijn I."/>
            <person name="Cheng X."/>
            <person name="de Jager V."/>
            <person name="Exposito R.G."/>
            <person name="Watrous J."/>
            <person name="Patel N."/>
            <person name="Postma J."/>
            <person name="Dorrestein P.C."/>
            <person name="Kobayashi D."/>
            <person name="Raaijmakers J.M."/>
        </authorList>
    </citation>
    <scope>NUCLEOTIDE SEQUENCE [LARGE SCALE GENOMIC DNA]</scope>
    <source>
        <strain evidence="4 5">76</strain>
    </source>
</reference>
<dbReference type="InterPro" id="IPR050570">
    <property type="entry name" value="Cell_wall_metabolism_enzyme"/>
</dbReference>
<sequence>MANLRDLRGWGAAATQALAAMTLVAASLLVPASAAMAAAQNSSRETERKLEKIKTELKSVAAERRQLEGQRGDASQQLRAADEQVGHSNRALRETETRLAREQAALKDLQTRRDELNGKLGSQRQELARLLRAAYAQGNDAPLKLLLSQDKVADSGRILTYHGYVQRDRARRIAELGTQVRELDAIEREIVERRVTLDSTRKQQRNQLGQLEKDRKARAALVAQINEKYEDRSTRERELGRDAKGLEQLLAKLRAAAARAEAQRRAAAKAKAEREAREAKAAATAAASGKPARTTTPRKPPVAVASTPPPQVGGLGWPVSGALLAGFGGTMPDGRSSEGLLIGAAAGSTVKAVSDGTVVYSEWMTGYGLLLIIDHGNGYMSLYANNDALLKDAGAAVRKGEGVATVGSSGGHGRPALYFELRRGGQPVNPNTWLRR</sequence>
<feature type="region of interest" description="Disordered" evidence="1">
    <location>
        <begin position="64"/>
        <end position="91"/>
    </location>
</feature>
<feature type="region of interest" description="Disordered" evidence="1">
    <location>
        <begin position="265"/>
        <end position="310"/>
    </location>
</feature>
<feature type="domain" description="M23ase beta-sheet core" evidence="3">
    <location>
        <begin position="337"/>
        <end position="430"/>
    </location>
</feature>
<feature type="signal peptide" evidence="2">
    <location>
        <begin position="1"/>
        <end position="37"/>
    </location>
</feature>
<dbReference type="FunFam" id="2.70.70.10:FF:000003">
    <property type="entry name" value="Murein hydrolase activator EnvC"/>
    <property type="match status" value="1"/>
</dbReference>
<keyword evidence="5" id="KW-1185">Reference proteome</keyword>
<dbReference type="CDD" id="cd12797">
    <property type="entry name" value="M23_peptidase"/>
    <property type="match status" value="1"/>
</dbReference>
<dbReference type="InterPro" id="IPR016047">
    <property type="entry name" value="M23ase_b-sheet_dom"/>
</dbReference>
<feature type="chain" id="PRO_5006597617" evidence="2">
    <location>
        <begin position="38"/>
        <end position="436"/>
    </location>
</feature>
<dbReference type="KEGG" id="lab:LA76x_4610"/>
<evidence type="ECO:0000256" key="2">
    <source>
        <dbReference type="SAM" id="SignalP"/>
    </source>
</evidence>
<dbReference type="SUPFAM" id="SSF51261">
    <property type="entry name" value="Duplicated hybrid motif"/>
    <property type="match status" value="1"/>
</dbReference>
<dbReference type="Pfam" id="PF01551">
    <property type="entry name" value="Peptidase_M23"/>
    <property type="match status" value="1"/>
</dbReference>
<dbReference type="eggNOG" id="COG4942">
    <property type="taxonomic scope" value="Bacteria"/>
</dbReference>
<feature type="compositionally biased region" description="Basic and acidic residues" evidence="1">
    <location>
        <begin position="270"/>
        <end position="280"/>
    </location>
</feature>
<dbReference type="PANTHER" id="PTHR21666">
    <property type="entry name" value="PEPTIDASE-RELATED"/>
    <property type="match status" value="1"/>
</dbReference>
<gene>
    <name evidence="4" type="ORF">LA76x_4610</name>
</gene>
<dbReference type="Proteomes" id="UP000060787">
    <property type="component" value="Chromosome"/>
</dbReference>
<dbReference type="EMBL" id="CP011129">
    <property type="protein sequence ID" value="ALN82718.1"/>
    <property type="molecule type" value="Genomic_DNA"/>
</dbReference>
<dbReference type="Gene3D" id="6.10.250.3150">
    <property type="match status" value="1"/>
</dbReference>
<dbReference type="PATRIC" id="fig|84531.8.peg.4607"/>
<dbReference type="GO" id="GO:0004222">
    <property type="term" value="F:metalloendopeptidase activity"/>
    <property type="evidence" value="ECO:0007669"/>
    <property type="project" value="TreeGrafter"/>
</dbReference>
<evidence type="ECO:0000313" key="5">
    <source>
        <dbReference type="Proteomes" id="UP000060787"/>
    </source>
</evidence>
<evidence type="ECO:0000313" key="4">
    <source>
        <dbReference type="EMBL" id="ALN82718.1"/>
    </source>
</evidence>
<dbReference type="AlphaFoldDB" id="A0A0S2FGP6"/>
<dbReference type="Gene3D" id="2.70.70.10">
    <property type="entry name" value="Glucose Permease (Domain IIA)"/>
    <property type="match status" value="1"/>
</dbReference>
<accession>A0A0S2FGP6</accession>
<evidence type="ECO:0000256" key="1">
    <source>
        <dbReference type="SAM" id="MobiDB-lite"/>
    </source>
</evidence>
<dbReference type="PANTHER" id="PTHR21666:SF270">
    <property type="entry name" value="MUREIN HYDROLASE ACTIVATOR ENVC"/>
    <property type="match status" value="1"/>
</dbReference>
<name>A0A0S2FGP6_LYSAN</name>
<evidence type="ECO:0000259" key="3">
    <source>
        <dbReference type="Pfam" id="PF01551"/>
    </source>
</evidence>
<protein>
    <submittedName>
        <fullName evidence="4">Peptidase M23 family protein</fullName>
    </submittedName>
</protein>